<dbReference type="AlphaFoldDB" id="A0A544TA76"/>
<comment type="caution">
    <text evidence="1">The sequence shown here is derived from an EMBL/GenBank/DDBJ whole genome shotgun (WGS) entry which is preliminary data.</text>
</comment>
<evidence type="ECO:0000313" key="1">
    <source>
        <dbReference type="EMBL" id="TQR14360.1"/>
    </source>
</evidence>
<sequence length="78" mass="8907">MNIKKVEFCTEYLSLETESDVEQGVIHFTLREFGQKSETEGEFVFEEKGATGVVLTVEELYEIHQLIGEVLSHQARSI</sequence>
<dbReference type="EMBL" id="VDGH01000004">
    <property type="protein sequence ID" value="TQR14360.1"/>
    <property type="molecule type" value="Genomic_DNA"/>
</dbReference>
<organism evidence="1 2">
    <name type="scientific">Psychrobacillus lasiicapitis</name>
    <dbReference type="NCBI Taxonomy" id="1636719"/>
    <lineage>
        <taxon>Bacteria</taxon>
        <taxon>Bacillati</taxon>
        <taxon>Bacillota</taxon>
        <taxon>Bacilli</taxon>
        <taxon>Bacillales</taxon>
        <taxon>Bacillaceae</taxon>
        <taxon>Psychrobacillus</taxon>
    </lineage>
</organism>
<keyword evidence="2" id="KW-1185">Reference proteome</keyword>
<protein>
    <submittedName>
        <fullName evidence="1">Uncharacterized protein</fullName>
    </submittedName>
</protein>
<dbReference type="RefSeq" id="WP_142538343.1">
    <property type="nucleotide sequence ID" value="NZ_BMIE01000003.1"/>
</dbReference>
<evidence type="ECO:0000313" key="2">
    <source>
        <dbReference type="Proteomes" id="UP000317316"/>
    </source>
</evidence>
<proteinExistence type="predicted"/>
<gene>
    <name evidence="1" type="ORF">FG382_07845</name>
</gene>
<accession>A0A544TA76</accession>
<dbReference type="Proteomes" id="UP000317316">
    <property type="component" value="Unassembled WGS sequence"/>
</dbReference>
<reference evidence="1 2" key="1">
    <citation type="submission" date="2019-05" db="EMBL/GenBank/DDBJ databases">
        <title>Psychrobacillus vulpis sp. nov., a new species isolated from feces of a red fox that inhabits in The Tablas de Daimiel Natural Park, Albacete, Spain.</title>
        <authorList>
            <person name="Rodriguez M."/>
            <person name="Reina J.C."/>
            <person name="Bejar V."/>
            <person name="Llamas I."/>
        </authorList>
    </citation>
    <scope>NUCLEOTIDE SEQUENCE [LARGE SCALE GENOMIC DNA]</scope>
    <source>
        <strain evidence="1 2">NEAU-3TGS17</strain>
    </source>
</reference>
<name>A0A544TA76_9BACI</name>